<gene>
    <name evidence="2" type="ORF">NTEN_LOCUS17488</name>
</gene>
<dbReference type="Proteomes" id="UP000479000">
    <property type="component" value="Unassembled WGS sequence"/>
</dbReference>
<sequence length="306" mass="34567">MFFQKCWVRYRFVLYSSGLLLFECCLAGRLKYSVVRVVIRFSRVTKEGVRDTLYLRLHQMKIFRTLAQIKKFFDNMNQMERKQRKEQDRLLMENAMSDRSSSVGETRTEIYAEVSESPANDGAPAETVDRLSPFEYIEADESISRADRQAAARQCARRPRQLEASPLRRPQSGDGTETRLMQPRPLRYRPMARWTVGPLAVALALALAGADASESLHPSFGDVSSSPMSNSPLPVADASPSPSAATLAATSESHPIKRYEVMTIEFARVETPFIIGLWIFCSSLAKIGKFFQILLQSKITLGTRRI</sequence>
<organism evidence="2 3">
    <name type="scientific">Nesidiocoris tenuis</name>
    <dbReference type="NCBI Taxonomy" id="355587"/>
    <lineage>
        <taxon>Eukaryota</taxon>
        <taxon>Metazoa</taxon>
        <taxon>Ecdysozoa</taxon>
        <taxon>Arthropoda</taxon>
        <taxon>Hexapoda</taxon>
        <taxon>Insecta</taxon>
        <taxon>Pterygota</taxon>
        <taxon>Neoptera</taxon>
        <taxon>Paraneoptera</taxon>
        <taxon>Hemiptera</taxon>
        <taxon>Heteroptera</taxon>
        <taxon>Panheteroptera</taxon>
        <taxon>Cimicomorpha</taxon>
        <taxon>Miridae</taxon>
        <taxon>Dicyphina</taxon>
        <taxon>Nesidiocoris</taxon>
    </lineage>
</organism>
<keyword evidence="3" id="KW-1185">Reference proteome</keyword>
<protein>
    <submittedName>
        <fullName evidence="2">Uncharacterized protein</fullName>
    </submittedName>
</protein>
<name>A0A6H5H9V8_9HEMI</name>
<dbReference type="OrthoDB" id="7310672at2759"/>
<feature type="compositionally biased region" description="Low complexity" evidence="1">
    <location>
        <begin position="231"/>
        <end position="249"/>
    </location>
</feature>
<evidence type="ECO:0000313" key="2">
    <source>
        <dbReference type="EMBL" id="CAB0012794.1"/>
    </source>
</evidence>
<dbReference type="AlphaFoldDB" id="A0A6H5H9V8"/>
<proteinExistence type="predicted"/>
<evidence type="ECO:0000313" key="3">
    <source>
        <dbReference type="Proteomes" id="UP000479000"/>
    </source>
</evidence>
<reference evidence="2 3" key="1">
    <citation type="submission" date="2020-02" db="EMBL/GenBank/DDBJ databases">
        <authorList>
            <person name="Ferguson B K."/>
        </authorList>
    </citation>
    <scope>NUCLEOTIDE SEQUENCE [LARGE SCALE GENOMIC DNA]</scope>
</reference>
<feature type="region of interest" description="Disordered" evidence="1">
    <location>
        <begin position="218"/>
        <end position="249"/>
    </location>
</feature>
<feature type="region of interest" description="Disordered" evidence="1">
    <location>
        <begin position="147"/>
        <end position="184"/>
    </location>
</feature>
<evidence type="ECO:0000256" key="1">
    <source>
        <dbReference type="SAM" id="MobiDB-lite"/>
    </source>
</evidence>
<dbReference type="EMBL" id="CADCXU010025640">
    <property type="protein sequence ID" value="CAB0012794.1"/>
    <property type="molecule type" value="Genomic_DNA"/>
</dbReference>
<accession>A0A6H5H9V8</accession>